<reference evidence="11" key="1">
    <citation type="submission" date="2019-07" db="EMBL/GenBank/DDBJ databases">
        <title>Hyphodiscus hymeniophilus genome sequencing and assembly.</title>
        <authorList>
            <person name="Kramer G."/>
            <person name="Nodwell J."/>
        </authorList>
    </citation>
    <scope>NUCLEOTIDE SEQUENCE</scope>
    <source>
        <strain evidence="11">ATCC 34498</strain>
    </source>
</reference>
<dbReference type="AlphaFoldDB" id="A0A9P6VK12"/>
<feature type="binding site" evidence="9">
    <location>
        <position position="21"/>
    </location>
    <ligand>
        <name>FAD</name>
        <dbReference type="ChEBI" id="CHEBI:57692"/>
    </ligand>
</feature>
<evidence type="ECO:0000256" key="3">
    <source>
        <dbReference type="ARBA" id="ARBA00022630"/>
    </source>
</evidence>
<evidence type="ECO:0000256" key="9">
    <source>
        <dbReference type="PIRSR" id="PIRSR000362-1"/>
    </source>
</evidence>
<feature type="binding site" evidence="10">
    <location>
        <begin position="175"/>
        <end position="176"/>
    </location>
    <ligand>
        <name>NADP(+)</name>
        <dbReference type="ChEBI" id="CHEBI:58349"/>
    </ligand>
</feature>
<evidence type="ECO:0000256" key="10">
    <source>
        <dbReference type="PIRSR" id="PIRSR000362-2"/>
    </source>
</evidence>
<keyword evidence="6 8" id="KW-0560">Oxidoreductase</keyword>
<evidence type="ECO:0000313" key="12">
    <source>
        <dbReference type="Proteomes" id="UP000785200"/>
    </source>
</evidence>
<dbReference type="Gene3D" id="3.50.50.60">
    <property type="entry name" value="FAD/NAD(P)-binding domain"/>
    <property type="match status" value="1"/>
</dbReference>
<dbReference type="PRINTS" id="PR00419">
    <property type="entry name" value="ADXRDTASE"/>
</dbReference>
<dbReference type="PIRSF" id="PIRSF000362">
    <property type="entry name" value="FNR"/>
    <property type="match status" value="1"/>
</dbReference>
<feature type="binding site" evidence="10">
    <location>
        <begin position="131"/>
        <end position="134"/>
    </location>
    <ligand>
        <name>NADP(+)</name>
        <dbReference type="ChEBI" id="CHEBI:58349"/>
    </ligand>
</feature>
<feature type="binding site" evidence="9">
    <location>
        <begin position="363"/>
        <end position="365"/>
    </location>
    <ligand>
        <name>FAD</name>
        <dbReference type="ChEBI" id="CHEBI:57692"/>
    </ligand>
</feature>
<evidence type="ECO:0000256" key="5">
    <source>
        <dbReference type="ARBA" id="ARBA00022857"/>
    </source>
</evidence>
<feature type="binding site" evidence="9">
    <location>
        <position position="13"/>
    </location>
    <ligand>
        <name>FAD</name>
        <dbReference type="ChEBI" id="CHEBI:57692"/>
    </ligand>
</feature>
<accession>A0A9P6VK12</accession>
<evidence type="ECO:0000256" key="7">
    <source>
        <dbReference type="ARBA" id="ARBA00048933"/>
    </source>
</evidence>
<gene>
    <name evidence="11" type="ORF">D0Z07_4097</name>
</gene>
<dbReference type="GO" id="GO:0016491">
    <property type="term" value="F:oxidoreductase activity"/>
    <property type="evidence" value="ECO:0007669"/>
    <property type="project" value="UniProtKB-KW"/>
</dbReference>
<proteinExistence type="inferred from homology"/>
<dbReference type="InterPro" id="IPR036188">
    <property type="entry name" value="FAD/NAD-bd_sf"/>
</dbReference>
<dbReference type="Proteomes" id="UP000785200">
    <property type="component" value="Unassembled WGS sequence"/>
</dbReference>
<dbReference type="PANTHER" id="PTHR48467">
    <property type="entry name" value="GLUTAMATE SYNTHASE 1 [NADH], CHLOROPLASTIC-LIKE"/>
    <property type="match status" value="1"/>
</dbReference>
<dbReference type="EC" id="1.18.1.6" evidence="8"/>
<keyword evidence="4 8" id="KW-0274">FAD</keyword>
<dbReference type="SUPFAM" id="SSF51905">
    <property type="entry name" value="FAD/NAD(P)-binding domain"/>
    <property type="match status" value="1"/>
</dbReference>
<evidence type="ECO:0000256" key="2">
    <source>
        <dbReference type="ARBA" id="ARBA00008312"/>
    </source>
</evidence>
<comment type="caution">
    <text evidence="11">The sequence shown here is derived from an EMBL/GenBank/DDBJ whole genome shotgun (WGS) entry which is preliminary data.</text>
</comment>
<dbReference type="InterPro" id="IPR055275">
    <property type="entry name" value="Ferredox_Rdtase"/>
</dbReference>
<feature type="binding site" evidence="10">
    <location>
        <position position="363"/>
    </location>
    <ligand>
        <name>NADP(+)</name>
        <dbReference type="ChEBI" id="CHEBI:58349"/>
    </ligand>
</feature>
<comment type="cofactor">
    <cofactor evidence="1 8 9">
        <name>FAD</name>
        <dbReference type="ChEBI" id="CHEBI:57692"/>
    </cofactor>
</comment>
<name>A0A9P6VK12_9HELO</name>
<sequence length="453" mass="49572">MSKIENSVVDMYEHLPVPFGLVRFGVAPDHPENCEEKFEEVAESPRFNFIGNIAIGDHQSALPLRSLLPRYDAILFAYGASRDRELGIPGEDTLKGIYSARAFVGWYNGLPEYADLAPDLTQGEEAVVIGQGNVALDVARILLQDPEVLSSTDITGNAVETLRKSKINRVRVVGRRGPLQAAFTIKEIRELTKLPSVGFHPIDESLLPEDLSKLPRRPRRIMEILKKGSSASVLSAPKSWSLDFCLSPTSFTATSSSSQQLGSVVFEKTSLKPQVFDPIAKAIGTGESIDIPASLAFRSIGYKSEGLPGFPDLGIPFNDRLGIIPNDQLGRVINDNEGWSKSGAAQHIPGMYCAGWVKRGPTGVIASTMQDAFATADAITEDWYGHLPFLNIEGDNMGAGWDGVKGEAETRGCRRVSWQDWKKIDAVEKGRGRSKGKVRDKFTRIEDMLAVLD</sequence>
<feature type="binding site" evidence="9">
    <location>
        <position position="55"/>
    </location>
    <ligand>
        <name>FAD</name>
        <dbReference type="ChEBI" id="CHEBI:57692"/>
    </ligand>
</feature>
<evidence type="ECO:0000313" key="11">
    <source>
        <dbReference type="EMBL" id="KAG0649400.1"/>
    </source>
</evidence>
<keyword evidence="5 8" id="KW-0521">NADP</keyword>
<feature type="binding site" evidence="9">
    <location>
        <position position="356"/>
    </location>
    <ligand>
        <name>FAD</name>
        <dbReference type="ChEBI" id="CHEBI:57692"/>
    </ligand>
</feature>
<dbReference type="InterPro" id="IPR021163">
    <property type="entry name" value="Ferredox_Rdtase_adrenod"/>
</dbReference>
<organism evidence="11 12">
    <name type="scientific">Hyphodiscus hymeniophilus</name>
    <dbReference type="NCBI Taxonomy" id="353542"/>
    <lineage>
        <taxon>Eukaryota</taxon>
        <taxon>Fungi</taxon>
        <taxon>Dikarya</taxon>
        <taxon>Ascomycota</taxon>
        <taxon>Pezizomycotina</taxon>
        <taxon>Leotiomycetes</taxon>
        <taxon>Helotiales</taxon>
        <taxon>Hyphodiscaceae</taxon>
        <taxon>Hyphodiscus</taxon>
    </lineage>
</organism>
<comment type="similarity">
    <text evidence="2 8">Belongs to the ferredoxin--NADP reductase type 1 family.</text>
</comment>
<keyword evidence="3 8" id="KW-0285">Flavoprotein</keyword>
<dbReference type="Gene3D" id="3.40.50.720">
    <property type="entry name" value="NAD(P)-binding Rossmann-like Domain"/>
    <property type="match status" value="1"/>
</dbReference>
<dbReference type="PANTHER" id="PTHR48467:SF1">
    <property type="entry name" value="GLUTAMATE SYNTHASE 1 [NADH], CHLOROPLASTIC-LIKE"/>
    <property type="match status" value="1"/>
</dbReference>
<comment type="catalytic activity">
    <reaction evidence="7 8">
        <text>2 reduced [adrenodoxin] + NADP(+) + H(+) = 2 oxidized [adrenodoxin] + NADPH</text>
        <dbReference type="Rhea" id="RHEA:42312"/>
        <dbReference type="Rhea" id="RHEA-COMP:9998"/>
        <dbReference type="Rhea" id="RHEA-COMP:9999"/>
        <dbReference type="ChEBI" id="CHEBI:15378"/>
        <dbReference type="ChEBI" id="CHEBI:33737"/>
        <dbReference type="ChEBI" id="CHEBI:33738"/>
        <dbReference type="ChEBI" id="CHEBI:57783"/>
        <dbReference type="ChEBI" id="CHEBI:58349"/>
        <dbReference type="EC" id="1.18.1.6"/>
    </reaction>
</comment>
<evidence type="ECO:0000256" key="8">
    <source>
        <dbReference type="PIRNR" id="PIRNR000362"/>
    </source>
</evidence>
<keyword evidence="8" id="KW-0496">Mitochondrion</keyword>
<evidence type="ECO:0000256" key="4">
    <source>
        <dbReference type="ARBA" id="ARBA00022827"/>
    </source>
</evidence>
<protein>
    <recommendedName>
        <fullName evidence="8">NADPH:adrenodoxin oxidoreductase, mitochondrial</fullName>
        <ecNumber evidence="8">1.18.1.6</ecNumber>
    </recommendedName>
</protein>
<evidence type="ECO:0000256" key="1">
    <source>
        <dbReference type="ARBA" id="ARBA00001974"/>
    </source>
</evidence>
<comment type="subcellular location">
    <subcellularLocation>
        <location evidence="8">Mitochondrion</location>
    </subcellularLocation>
</comment>
<dbReference type="EMBL" id="VNKQ01000008">
    <property type="protein sequence ID" value="KAG0649400.1"/>
    <property type="molecule type" value="Genomic_DNA"/>
</dbReference>
<dbReference type="OrthoDB" id="333024at2759"/>
<dbReference type="GO" id="GO:0005739">
    <property type="term" value="C:mitochondrion"/>
    <property type="evidence" value="ECO:0007669"/>
    <property type="project" value="UniProtKB-SubCell"/>
</dbReference>
<evidence type="ECO:0000256" key="6">
    <source>
        <dbReference type="ARBA" id="ARBA00023002"/>
    </source>
</evidence>
<feature type="binding site" evidence="10">
    <location>
        <position position="187"/>
    </location>
    <ligand>
        <name>NADP(+)</name>
        <dbReference type="ChEBI" id="CHEBI:58349"/>
    </ligand>
</feature>
<keyword evidence="12" id="KW-1185">Reference proteome</keyword>